<accession>A0A3P5XL19</accession>
<dbReference type="InterPro" id="IPR015943">
    <property type="entry name" value="WD40/YVTN_repeat-like_dom_sf"/>
</dbReference>
<evidence type="ECO:0008006" key="5">
    <source>
        <dbReference type="Google" id="ProtNLM"/>
    </source>
</evidence>
<sequence length="487" mass="50581">MVLPTRSALRSLLGASALALALAAGPAAADTIFTSTSDGFAGSVRAGAAEQGAAVVAGSKVAITGERLVPGQEITLMRGNTVLNEGGPITVDAEGKFRFDLTLDAGAMSGLQPILVIAEKPAAATVVDLKISPDVPVSGAENFEITSAPVTRGLYQVAWSPSQKALFVTAAVGRPPVKDSSLNKVDAETLELLASVVPGEAPPPPSRAGGEGAPAAGGAAPEDDGRPPLYAVYGVAVDEANGNIWVSNTRQNTVAVYRLDDLSLVKQFEPGDVTHSFSIEIDETNNRAYVSEARQSQIAVFDTKTLEQLDPIELSSDRRGESFAAQGIHVDETTGQLFTVSLETSEVAVTDLKSGETRNIALPGALGAASVAYDPVEDLIFISSQQTDNLLIVKGADGTVLHDVETGAGALYTTFEPKSRLVFVGNRGAGTITVVNTSGEIVANLESGSYPNQLIADGEGNVWAVNKSRGEDDESGDRIWKITPKAQ</sequence>
<reference evidence="3 4" key="1">
    <citation type="submission" date="2018-11" db="EMBL/GenBank/DDBJ databases">
        <authorList>
            <person name="Criscuolo A."/>
        </authorList>
    </citation>
    <scope>NUCLEOTIDE SEQUENCE [LARGE SCALE GENOMIC DNA]</scope>
    <source>
        <strain evidence="3">ACIP111625</strain>
    </source>
</reference>
<dbReference type="EMBL" id="UXAW01000085">
    <property type="protein sequence ID" value="VDC31495.1"/>
    <property type="molecule type" value="Genomic_DNA"/>
</dbReference>
<evidence type="ECO:0000256" key="1">
    <source>
        <dbReference type="SAM" id="MobiDB-lite"/>
    </source>
</evidence>
<proteinExistence type="predicted"/>
<dbReference type="SUPFAM" id="SSF51004">
    <property type="entry name" value="C-terminal (heme d1) domain of cytochrome cd1-nitrite reductase"/>
    <property type="match status" value="1"/>
</dbReference>
<gene>
    <name evidence="3" type="ORF">XINFAN_02896</name>
</gene>
<feature type="region of interest" description="Disordered" evidence="1">
    <location>
        <begin position="468"/>
        <end position="487"/>
    </location>
</feature>
<dbReference type="OrthoDB" id="7197435at2"/>
<evidence type="ECO:0000256" key="2">
    <source>
        <dbReference type="SAM" id="SignalP"/>
    </source>
</evidence>
<feature type="region of interest" description="Disordered" evidence="1">
    <location>
        <begin position="197"/>
        <end position="224"/>
    </location>
</feature>
<dbReference type="PANTHER" id="PTHR47197">
    <property type="entry name" value="PROTEIN NIRF"/>
    <property type="match status" value="1"/>
</dbReference>
<dbReference type="AlphaFoldDB" id="A0A3P5XL19"/>
<feature type="signal peptide" evidence="2">
    <location>
        <begin position="1"/>
        <end position="29"/>
    </location>
</feature>
<protein>
    <recommendedName>
        <fullName evidence="5">Virginiamycin B lyase</fullName>
    </recommendedName>
</protein>
<dbReference type="Proteomes" id="UP000277498">
    <property type="component" value="Unassembled WGS sequence"/>
</dbReference>
<evidence type="ECO:0000313" key="3">
    <source>
        <dbReference type="EMBL" id="VDC31495.1"/>
    </source>
</evidence>
<organism evidence="3 4">
    <name type="scientific">Pseudogemmobacter humi</name>
    <dbReference type="NCBI Taxonomy" id="2483812"/>
    <lineage>
        <taxon>Bacteria</taxon>
        <taxon>Pseudomonadati</taxon>
        <taxon>Pseudomonadota</taxon>
        <taxon>Alphaproteobacteria</taxon>
        <taxon>Rhodobacterales</taxon>
        <taxon>Paracoccaceae</taxon>
        <taxon>Pseudogemmobacter</taxon>
    </lineage>
</organism>
<dbReference type="RefSeq" id="WP_124087622.1">
    <property type="nucleotide sequence ID" value="NZ_UXAW01000085.1"/>
</dbReference>
<dbReference type="InterPro" id="IPR051200">
    <property type="entry name" value="Host-pathogen_enzymatic-act"/>
</dbReference>
<evidence type="ECO:0000313" key="4">
    <source>
        <dbReference type="Proteomes" id="UP000277498"/>
    </source>
</evidence>
<dbReference type="PANTHER" id="PTHR47197:SF3">
    <property type="entry name" value="DIHYDRO-HEME D1 DEHYDROGENASE"/>
    <property type="match status" value="1"/>
</dbReference>
<keyword evidence="4" id="KW-1185">Reference proteome</keyword>
<keyword evidence="2" id="KW-0732">Signal</keyword>
<feature type="chain" id="PRO_5018183907" description="Virginiamycin B lyase" evidence="2">
    <location>
        <begin position="30"/>
        <end position="487"/>
    </location>
</feature>
<name>A0A3P5XL19_9RHOB</name>
<dbReference type="Gene3D" id="2.130.10.10">
    <property type="entry name" value="YVTN repeat-like/Quinoprotein amine dehydrogenase"/>
    <property type="match status" value="1"/>
</dbReference>
<dbReference type="InterPro" id="IPR011048">
    <property type="entry name" value="Haem_d1_sf"/>
</dbReference>